<name>A0A328FK16_9BACT</name>
<sequence>MKNIFEKIKRVGPLPQLPQVMVQLIRACGREKTDIDEVTQIICRDAGLTAKLLAIIASPHVNLAKQITTIKSAVVYLGLDTVRNIAISSSAMQFFKFSKVTHNFNINRFWYHSYKCAVLAQRIALEEKQVNPDQYFLAGLLHDIGTLVLMATFPKEYKEIKARVNQGQNEFEAQADILKVDGPTVSAWLFNQWHLNPMTSDAVRFLSHPLARIQKELAHIKVLFMANLMAEPESTNVAQDVLFLTDMPVAVLNEIAVQAENEVHQMAKSLNLFLGEPEQGYNLLADGLKNVSLCFGTLDNLLRAKDETTVLKTVQRGLEIIFHIPRIFFFLKK</sequence>
<feature type="domain" description="HDOD" evidence="1">
    <location>
        <begin position="14"/>
        <end position="209"/>
    </location>
</feature>
<evidence type="ECO:0000313" key="5">
    <source>
        <dbReference type="Proteomes" id="UP000293902"/>
    </source>
</evidence>
<reference evidence="3 4" key="1">
    <citation type="submission" date="2018-06" db="EMBL/GenBank/DDBJ databases">
        <title>Complete Genome Sequence of Desulfobacter hydrogenophilus (DSM3380).</title>
        <authorList>
            <person name="Marietou A."/>
            <person name="Schreiber L."/>
            <person name="Marshall I."/>
            <person name="Jorgensen B."/>
        </authorList>
    </citation>
    <scope>NUCLEOTIDE SEQUENCE [LARGE SCALE GENOMIC DNA]</scope>
    <source>
        <strain evidence="3 4">DSM 3380</strain>
    </source>
</reference>
<evidence type="ECO:0000313" key="3">
    <source>
        <dbReference type="EMBL" id="RAM03265.1"/>
    </source>
</evidence>
<dbReference type="InterPro" id="IPR013976">
    <property type="entry name" value="HDOD"/>
</dbReference>
<organism evidence="3 4">
    <name type="scientific">Desulfobacter hydrogenophilus</name>
    <dbReference type="NCBI Taxonomy" id="2291"/>
    <lineage>
        <taxon>Bacteria</taxon>
        <taxon>Pseudomonadati</taxon>
        <taxon>Thermodesulfobacteriota</taxon>
        <taxon>Desulfobacteria</taxon>
        <taxon>Desulfobacterales</taxon>
        <taxon>Desulfobacteraceae</taxon>
        <taxon>Desulfobacter</taxon>
    </lineage>
</organism>
<dbReference type="Proteomes" id="UP000293902">
    <property type="component" value="Chromosome"/>
</dbReference>
<dbReference type="PROSITE" id="PS51833">
    <property type="entry name" value="HDOD"/>
    <property type="match status" value="1"/>
</dbReference>
<dbReference type="Pfam" id="PF08668">
    <property type="entry name" value="HDOD"/>
    <property type="match status" value="1"/>
</dbReference>
<dbReference type="AlphaFoldDB" id="A0A328FK16"/>
<dbReference type="SUPFAM" id="SSF109604">
    <property type="entry name" value="HD-domain/PDEase-like"/>
    <property type="match status" value="1"/>
</dbReference>
<evidence type="ECO:0000313" key="2">
    <source>
        <dbReference type="EMBL" id="QBH12530.1"/>
    </source>
</evidence>
<dbReference type="Proteomes" id="UP000248798">
    <property type="component" value="Unassembled WGS sequence"/>
</dbReference>
<dbReference type="PANTHER" id="PTHR33525:SF3">
    <property type="entry name" value="RIBONUCLEASE Y"/>
    <property type="match status" value="1"/>
</dbReference>
<dbReference type="OrthoDB" id="9797768at2"/>
<keyword evidence="5" id="KW-1185">Reference proteome</keyword>
<evidence type="ECO:0000313" key="4">
    <source>
        <dbReference type="Proteomes" id="UP000248798"/>
    </source>
</evidence>
<dbReference type="Gene3D" id="1.10.3210.10">
    <property type="entry name" value="Hypothetical protein af1432"/>
    <property type="match status" value="1"/>
</dbReference>
<protein>
    <submittedName>
        <fullName evidence="2">HDOD domain-containing protein</fullName>
    </submittedName>
</protein>
<gene>
    <name evidence="3" type="ORF">DO021_04060</name>
    <name evidence="2" type="ORF">EYB58_06140</name>
</gene>
<evidence type="ECO:0000259" key="1">
    <source>
        <dbReference type="PROSITE" id="PS51833"/>
    </source>
</evidence>
<dbReference type="CDD" id="cd00077">
    <property type="entry name" value="HDc"/>
    <property type="match status" value="1"/>
</dbReference>
<dbReference type="PANTHER" id="PTHR33525">
    <property type="match status" value="1"/>
</dbReference>
<dbReference type="EMBL" id="QLNI01000006">
    <property type="protein sequence ID" value="RAM03265.1"/>
    <property type="molecule type" value="Genomic_DNA"/>
</dbReference>
<dbReference type="RefSeq" id="WP_111953982.1">
    <property type="nucleotide sequence ID" value="NZ_CP036313.1"/>
</dbReference>
<dbReference type="EMBL" id="CP036313">
    <property type="protein sequence ID" value="QBH12530.1"/>
    <property type="molecule type" value="Genomic_DNA"/>
</dbReference>
<accession>A0A328FK16</accession>
<dbReference type="InterPro" id="IPR003607">
    <property type="entry name" value="HD/PDEase_dom"/>
</dbReference>
<reference evidence="2 5" key="2">
    <citation type="submission" date="2019-02" db="EMBL/GenBank/DDBJ databases">
        <title>Complete genome sequence of Desulfobacter hydrogenophilus AcRS1.</title>
        <authorList>
            <person name="Marietou A."/>
            <person name="Lund M.B."/>
            <person name="Marshall I.P.G."/>
            <person name="Schreiber L."/>
            <person name="Jorgensen B."/>
        </authorList>
    </citation>
    <scope>NUCLEOTIDE SEQUENCE [LARGE SCALE GENOMIC DNA]</scope>
    <source>
        <strain evidence="2 5">AcRS1</strain>
    </source>
</reference>
<proteinExistence type="predicted"/>
<dbReference type="InterPro" id="IPR052340">
    <property type="entry name" value="RNase_Y/CdgJ"/>
</dbReference>